<dbReference type="SUPFAM" id="SSF51182">
    <property type="entry name" value="RmlC-like cupins"/>
    <property type="match status" value="1"/>
</dbReference>
<evidence type="ECO:0000313" key="2">
    <source>
        <dbReference type="EMBL" id="GIH73333.1"/>
    </source>
</evidence>
<evidence type="ECO:0000259" key="1">
    <source>
        <dbReference type="Pfam" id="PF07883"/>
    </source>
</evidence>
<dbReference type="CDD" id="cd02209">
    <property type="entry name" value="cupin_XRE_C"/>
    <property type="match status" value="1"/>
</dbReference>
<protein>
    <recommendedName>
        <fullName evidence="1">Cupin type-2 domain-containing protein</fullName>
    </recommendedName>
</protein>
<proteinExistence type="predicted"/>
<gene>
    <name evidence="2" type="ORF">Mth01_55860</name>
</gene>
<dbReference type="AlphaFoldDB" id="A0A8J3RJ87"/>
<dbReference type="InterPro" id="IPR011051">
    <property type="entry name" value="RmlC_Cupin_sf"/>
</dbReference>
<keyword evidence="3" id="KW-1185">Reference proteome</keyword>
<dbReference type="Proteomes" id="UP000610966">
    <property type="component" value="Unassembled WGS sequence"/>
</dbReference>
<feature type="domain" description="Cupin type-2" evidence="1">
    <location>
        <begin position="36"/>
        <end position="103"/>
    </location>
</feature>
<organism evidence="2 3">
    <name type="scientific">Sphaerimonospora thailandensis</name>
    <dbReference type="NCBI Taxonomy" id="795644"/>
    <lineage>
        <taxon>Bacteria</taxon>
        <taxon>Bacillati</taxon>
        <taxon>Actinomycetota</taxon>
        <taxon>Actinomycetes</taxon>
        <taxon>Streptosporangiales</taxon>
        <taxon>Streptosporangiaceae</taxon>
        <taxon>Sphaerimonospora</taxon>
    </lineage>
</organism>
<dbReference type="InterPro" id="IPR014710">
    <property type="entry name" value="RmlC-like_jellyroll"/>
</dbReference>
<dbReference type="Pfam" id="PF07883">
    <property type="entry name" value="Cupin_2"/>
    <property type="match status" value="1"/>
</dbReference>
<comment type="caution">
    <text evidence="2">The sequence shown here is derived from an EMBL/GenBank/DDBJ whole genome shotgun (WGS) entry which is preliminary data.</text>
</comment>
<dbReference type="InterPro" id="IPR013096">
    <property type="entry name" value="Cupin_2"/>
</dbReference>
<dbReference type="Gene3D" id="2.60.120.10">
    <property type="entry name" value="Jelly Rolls"/>
    <property type="match status" value="1"/>
</dbReference>
<accession>A0A8J3RJ87</accession>
<dbReference type="EMBL" id="BOOG01000084">
    <property type="protein sequence ID" value="GIH73333.1"/>
    <property type="molecule type" value="Genomic_DNA"/>
</dbReference>
<sequence>MTVSKGVDAPAIEFDGVTFRPLAVPSRGTKELAVWRAELPPGRTGAEHTVTREEVLLVVKGTVSGVIDGEPCVAGPGDVIIFPADTVGQFGNASHTEPVEFVCCTSAGVQGLVGDEKITPPWSV</sequence>
<evidence type="ECO:0000313" key="3">
    <source>
        <dbReference type="Proteomes" id="UP000610966"/>
    </source>
</evidence>
<dbReference type="RefSeq" id="WP_204018966.1">
    <property type="nucleotide sequence ID" value="NZ_BOOG01000084.1"/>
</dbReference>
<reference evidence="2" key="1">
    <citation type="submission" date="2021-01" db="EMBL/GenBank/DDBJ databases">
        <title>Whole genome shotgun sequence of Sphaerimonospora thailandensis NBRC 107569.</title>
        <authorList>
            <person name="Komaki H."/>
            <person name="Tamura T."/>
        </authorList>
    </citation>
    <scope>NUCLEOTIDE SEQUENCE</scope>
    <source>
        <strain evidence="2">NBRC 107569</strain>
    </source>
</reference>
<name>A0A8J3RJ87_9ACTN</name>